<dbReference type="Pfam" id="PF01431">
    <property type="entry name" value="Peptidase_M13"/>
    <property type="match status" value="1"/>
</dbReference>
<comment type="cofactor">
    <cofactor evidence="1">
        <name>Zn(2+)</name>
        <dbReference type="ChEBI" id="CHEBI:29105"/>
    </cofactor>
</comment>
<keyword evidence="5" id="KW-0862">Zinc</keyword>
<proteinExistence type="predicted"/>
<dbReference type="Pfam" id="PF05649">
    <property type="entry name" value="Peptidase_M13_N"/>
    <property type="match status" value="1"/>
</dbReference>
<sequence length="371" mass="43732">MKIKKSIEERENENTNIFQENNGNFTCYDLMNNHMSLALSKYYAEKIFTENDKSESMNMMENIRNAMIYRIKELEWLDESTREYAIKKILNIKYILGYTDNILNTENLYNKYKFFEPIENDDPMFLMLSQENVNNYKIFQNIYNENYKEIEEQNYEITDINAYYSPNENLMIFPAAILQSPNFDINQPDYISYGNIGSTMGHELTHAFDDSGKNFDAEGKEFNWWTDNDSEEFEEFSQCFIDQYNSYSFELKGEKYNVNGKRTLGENLADNGGLDRAYEAWKLSIENNPEKAKERNKLLPGLSNYTMDQLFYIYFAHYYCNVGVTESAIRDVHSPGKFRVNGSVSNSERFAKIFKCPKKSPMNPDIKCVLW</sequence>
<dbReference type="GO" id="GO:0016485">
    <property type="term" value="P:protein processing"/>
    <property type="evidence" value="ECO:0007669"/>
    <property type="project" value="TreeGrafter"/>
</dbReference>
<dbReference type="InterPro" id="IPR024079">
    <property type="entry name" value="MetalloPept_cat_dom_sf"/>
</dbReference>
<evidence type="ECO:0000256" key="6">
    <source>
        <dbReference type="ARBA" id="ARBA00023049"/>
    </source>
</evidence>
<evidence type="ECO:0000313" key="9">
    <source>
        <dbReference type="EMBL" id="ORX65984.1"/>
    </source>
</evidence>
<evidence type="ECO:0000256" key="5">
    <source>
        <dbReference type="ARBA" id="ARBA00022833"/>
    </source>
</evidence>
<reference evidence="9 10" key="1">
    <citation type="submission" date="2016-08" db="EMBL/GenBank/DDBJ databases">
        <title>A Parts List for Fungal Cellulosomes Revealed by Comparative Genomics.</title>
        <authorList>
            <consortium name="DOE Joint Genome Institute"/>
            <person name="Haitjema C.H."/>
            <person name="Gilmore S.P."/>
            <person name="Henske J.K."/>
            <person name="Solomon K.V."/>
            <person name="De Groot R."/>
            <person name="Kuo A."/>
            <person name="Mondo S.J."/>
            <person name="Salamov A.A."/>
            <person name="Labutti K."/>
            <person name="Zhao Z."/>
            <person name="Chiniquy J."/>
            <person name="Barry K."/>
            <person name="Brewer H.M."/>
            <person name="Purvine S.O."/>
            <person name="Wright A.T."/>
            <person name="Boxma B."/>
            <person name="Van Alen T."/>
            <person name="Hackstein J.H."/>
            <person name="Baker S.E."/>
            <person name="Grigoriev I.V."/>
            <person name="O'Malley M.A."/>
        </authorList>
    </citation>
    <scope>NUCLEOTIDE SEQUENCE [LARGE SCALE GENOMIC DNA]</scope>
    <source>
        <strain evidence="9 10">S4</strain>
    </source>
</reference>
<reference evidence="9 10" key="2">
    <citation type="submission" date="2016-08" db="EMBL/GenBank/DDBJ databases">
        <title>Pervasive Adenine N6-methylation of Active Genes in Fungi.</title>
        <authorList>
            <consortium name="DOE Joint Genome Institute"/>
            <person name="Mondo S.J."/>
            <person name="Dannebaum R.O."/>
            <person name="Kuo R.C."/>
            <person name="Labutti K."/>
            <person name="Haridas S."/>
            <person name="Kuo A."/>
            <person name="Salamov A."/>
            <person name="Ahrendt S.R."/>
            <person name="Lipzen A."/>
            <person name="Sullivan W."/>
            <person name="Andreopoulos W.B."/>
            <person name="Clum A."/>
            <person name="Lindquist E."/>
            <person name="Daum C."/>
            <person name="Ramamoorthy G.K."/>
            <person name="Gryganskyi A."/>
            <person name="Culley D."/>
            <person name="Magnuson J.K."/>
            <person name="James T.Y."/>
            <person name="O'Malley M.A."/>
            <person name="Stajich J.E."/>
            <person name="Spatafora J.W."/>
            <person name="Visel A."/>
            <person name="Grigoriev I.V."/>
        </authorList>
    </citation>
    <scope>NUCLEOTIDE SEQUENCE [LARGE SCALE GENOMIC DNA]</scope>
    <source>
        <strain evidence="9 10">S4</strain>
    </source>
</reference>
<dbReference type="InterPro" id="IPR000718">
    <property type="entry name" value="Peptidase_M13"/>
</dbReference>
<keyword evidence="10" id="KW-1185">Reference proteome</keyword>
<comment type="caution">
    <text evidence="9">The sequence shown here is derived from an EMBL/GenBank/DDBJ whole genome shotgun (WGS) entry which is preliminary data.</text>
</comment>
<dbReference type="CDD" id="cd08662">
    <property type="entry name" value="M13"/>
    <property type="match status" value="1"/>
</dbReference>
<gene>
    <name evidence="9" type="ORF">BCR32DRAFT_211843</name>
</gene>
<keyword evidence="3" id="KW-0479">Metal-binding</keyword>
<feature type="domain" description="Peptidase M13 N-terminal" evidence="8">
    <location>
        <begin position="26"/>
        <end position="98"/>
    </location>
</feature>
<dbReference type="PRINTS" id="PR00786">
    <property type="entry name" value="NEPRILYSIN"/>
</dbReference>
<evidence type="ECO:0000313" key="10">
    <source>
        <dbReference type="Proteomes" id="UP000193944"/>
    </source>
</evidence>
<dbReference type="PANTHER" id="PTHR11733:SF240">
    <property type="entry name" value="GH14155P-RELATED"/>
    <property type="match status" value="1"/>
</dbReference>
<dbReference type="AlphaFoldDB" id="A0A1Y1VYS1"/>
<organism evidence="9 10">
    <name type="scientific">Anaeromyces robustus</name>
    <dbReference type="NCBI Taxonomy" id="1754192"/>
    <lineage>
        <taxon>Eukaryota</taxon>
        <taxon>Fungi</taxon>
        <taxon>Fungi incertae sedis</taxon>
        <taxon>Chytridiomycota</taxon>
        <taxon>Chytridiomycota incertae sedis</taxon>
        <taxon>Neocallimastigomycetes</taxon>
        <taxon>Neocallimastigales</taxon>
        <taxon>Neocallimastigaceae</taxon>
        <taxon>Anaeromyces</taxon>
    </lineage>
</organism>
<dbReference type="SUPFAM" id="SSF55486">
    <property type="entry name" value="Metalloproteases ('zincins'), catalytic domain"/>
    <property type="match status" value="1"/>
</dbReference>
<dbReference type="GO" id="GO:0005886">
    <property type="term" value="C:plasma membrane"/>
    <property type="evidence" value="ECO:0007669"/>
    <property type="project" value="TreeGrafter"/>
</dbReference>
<dbReference type="Proteomes" id="UP000193944">
    <property type="component" value="Unassembled WGS sequence"/>
</dbReference>
<dbReference type="InterPro" id="IPR018497">
    <property type="entry name" value="Peptidase_M13_C"/>
</dbReference>
<feature type="domain" description="Peptidase M13 C-terminal" evidence="7">
    <location>
        <begin position="161"/>
        <end position="368"/>
    </location>
</feature>
<dbReference type="InterPro" id="IPR008753">
    <property type="entry name" value="Peptidase_M13_N"/>
</dbReference>
<name>A0A1Y1VYS1_9FUNG</name>
<evidence type="ECO:0000256" key="4">
    <source>
        <dbReference type="ARBA" id="ARBA00022801"/>
    </source>
</evidence>
<dbReference type="PROSITE" id="PS51885">
    <property type="entry name" value="NEPRILYSIN"/>
    <property type="match status" value="1"/>
</dbReference>
<evidence type="ECO:0000256" key="2">
    <source>
        <dbReference type="ARBA" id="ARBA00022670"/>
    </source>
</evidence>
<keyword evidence="4" id="KW-0378">Hydrolase</keyword>
<accession>A0A1Y1VYS1</accession>
<dbReference type="PANTHER" id="PTHR11733">
    <property type="entry name" value="ZINC METALLOPROTEASE FAMILY M13 NEPRILYSIN-RELATED"/>
    <property type="match status" value="1"/>
</dbReference>
<dbReference type="GO" id="GO:0046872">
    <property type="term" value="F:metal ion binding"/>
    <property type="evidence" value="ECO:0007669"/>
    <property type="project" value="UniProtKB-KW"/>
</dbReference>
<dbReference type="GO" id="GO:0004222">
    <property type="term" value="F:metalloendopeptidase activity"/>
    <property type="evidence" value="ECO:0007669"/>
    <property type="project" value="InterPro"/>
</dbReference>
<evidence type="ECO:0000256" key="1">
    <source>
        <dbReference type="ARBA" id="ARBA00001947"/>
    </source>
</evidence>
<keyword evidence="2" id="KW-0645">Protease</keyword>
<keyword evidence="6" id="KW-0482">Metalloprotease</keyword>
<evidence type="ECO:0000256" key="3">
    <source>
        <dbReference type="ARBA" id="ARBA00022723"/>
    </source>
</evidence>
<dbReference type="EMBL" id="MCFG01000451">
    <property type="protein sequence ID" value="ORX65984.1"/>
    <property type="molecule type" value="Genomic_DNA"/>
</dbReference>
<dbReference type="OrthoDB" id="6475849at2759"/>
<protein>
    <submittedName>
        <fullName evidence="9">Zincin</fullName>
    </submittedName>
</protein>
<evidence type="ECO:0000259" key="7">
    <source>
        <dbReference type="Pfam" id="PF01431"/>
    </source>
</evidence>
<evidence type="ECO:0000259" key="8">
    <source>
        <dbReference type="Pfam" id="PF05649"/>
    </source>
</evidence>
<dbReference type="Gene3D" id="3.40.390.10">
    <property type="entry name" value="Collagenase (Catalytic Domain)"/>
    <property type="match status" value="1"/>
</dbReference>